<proteinExistence type="predicted"/>
<feature type="region of interest" description="Disordered" evidence="1">
    <location>
        <begin position="913"/>
        <end position="958"/>
    </location>
</feature>
<evidence type="ECO:0000313" key="2">
    <source>
        <dbReference type="EMBL" id="CEM08742.1"/>
    </source>
</evidence>
<feature type="region of interest" description="Disordered" evidence="1">
    <location>
        <begin position="744"/>
        <end position="770"/>
    </location>
</feature>
<protein>
    <submittedName>
        <fullName evidence="2">Uncharacterized protein</fullName>
    </submittedName>
</protein>
<organism evidence="2">
    <name type="scientific">Chromera velia CCMP2878</name>
    <dbReference type="NCBI Taxonomy" id="1169474"/>
    <lineage>
        <taxon>Eukaryota</taxon>
        <taxon>Sar</taxon>
        <taxon>Alveolata</taxon>
        <taxon>Colpodellida</taxon>
        <taxon>Chromeraceae</taxon>
        <taxon>Chromera</taxon>
    </lineage>
</organism>
<feature type="compositionally biased region" description="Basic and acidic residues" evidence="1">
    <location>
        <begin position="1249"/>
        <end position="1271"/>
    </location>
</feature>
<feature type="compositionally biased region" description="Polar residues" evidence="1">
    <location>
        <begin position="1061"/>
        <end position="1073"/>
    </location>
</feature>
<feature type="compositionally biased region" description="Low complexity" evidence="1">
    <location>
        <begin position="915"/>
        <end position="929"/>
    </location>
</feature>
<feature type="compositionally biased region" description="Low complexity" evidence="1">
    <location>
        <begin position="1432"/>
        <end position="1457"/>
    </location>
</feature>
<feature type="region of interest" description="Disordered" evidence="1">
    <location>
        <begin position="1042"/>
        <end position="1083"/>
    </location>
</feature>
<feature type="compositionally biased region" description="Polar residues" evidence="1">
    <location>
        <begin position="1002"/>
        <end position="1011"/>
    </location>
</feature>
<feature type="region of interest" description="Disordered" evidence="1">
    <location>
        <begin position="1179"/>
        <end position="1198"/>
    </location>
</feature>
<dbReference type="VEuPathDB" id="CryptoDB:Cvel_2944"/>
<gene>
    <name evidence="2" type="ORF">Cvel_2944</name>
</gene>
<evidence type="ECO:0000256" key="1">
    <source>
        <dbReference type="SAM" id="MobiDB-lite"/>
    </source>
</evidence>
<sequence>MIQDRVFLVRSSSIFQVFEDSAFPGLEAIVKGSRSFRTDDSLETERKNGLRALFLFKKEGTFSDVLLGNVRTLESAQEFANYTVRGFMDLRRRLFVSVVSSPPLYSVPALSLSREEMGERDGKAKEGGKHEEQQQHSVSVPPFRVQGPLLAVQTVDGYLTLHGSRGAHLGEELPLVFDLSGALSALTATPRENGGPDFWTPHAAGETDTWEAPPALEEGPQVGLGSGPCVFSKAALRLEMRHASGGRGGSVRVQSGEKEQGSVSGVFSGVLLLCSHGHWLSLWLVGVCPVELSGEGGEGGLWNPSVVARPLRLLLPCKARTRRVSAVGMSDLSGSASEEAGKGESRSVSVRLVIGDSDGFFTCLWVRFRLSFRTAEQMKRDLSPHLHREECTRGVKSPSTSPFEFMWAESELEGVGGKGKGTVCEILNLGSVSWKGSVRAPILQGDFACVDVTPRGPKSDLHGGSPRSVLLLALCRGRCLCVAVVSSGGEGGSFSVWRSVDRGENLGWDETLRSVRVAWFWKGGEWTRLLEGEGREGGSQVCAVLMARGEGSRLYLWEVSVGDGSLKLREVTSRAGGLKGSHSPLVPLKGKDRDEEKEFAGGFLGHSSPEEGGAVEGPSSEVRTKEEMGREREQGKRRGGHEAAAAAGLSRRREAARGSGRETEAQDDAVVTKRRDGASNAGPACTSFHARADQPCIVSLVRNPATRRLTVCAGPSPVRPLFVLIRCLSDFFWRAAEALEAWGGPQGSVQKPSPHVNGNSSSTPPCRSPSPPPCLSLDLMSFQWALWGSASTRHSLSVPRVSLPPFLLREVTERFEKKKRALVKKEEDGGDWKGTSQVSRAKWDPTSLYGYTAGGEREGDDDPLAIAGTGIHWQTDSAAAVPNLMRCLKDTAQMHDSIATLLASLVFSFLEEKPTASSESAAESSSSAARGRKRRRETSSGAAPPKPPQSPLRASEGSTGVARLLLETIGETDTGGPLEGTTADAATIILDQETPDRADRSVSVQRGTSSPTFPSWADLLASLLAVFDVACGPASVSAALNGQDAQSVVRQKEENGPLRLTDSNGPSLPSASRANRGAEKHKEMEQLLRAAAGELRDSMGAVSRYSQLDSSPVPPSPLGPKSRQGKSRSSSSSAPPTVSSPIPSQSFLWGRRGGVLFSRAVNAVAEVLTGVSRRALLSSVQGTEDEEGSSSEEESPVVRVKLEEGTEQGQRGGSGGPQREVSRASSRKGKDTGRKAKGAAASVSPFAVPEREKNGHRTAHRERGGRMKGQRDSGAFVIHPLDEEDEEGRDTEGLLKGAGLAGLSEKNCLKRLLGVLSVGYWREVDALVSDLEGSLGREGQKEADDLVGDFFGPVHRGLASRRVRQQSRLRVCREKKISLALPSEECADISGAAAVASAEPSSSSSSSSSASAAVPRSASGRGKGGKGRQGEGEAQAAPAASPSSSSSPPSSSSSSSAIWLRSDERLLVYRERAKKTQQTQMSGSRGRGSKGERGGGGEGGNADSPDDLLLGGLAVPACAATGIPLIMEESNQCPLCTRLTLRMPEAASLAPLLPFLVPPDSCGWCGSRTK</sequence>
<feature type="compositionally biased region" description="Acidic residues" evidence="1">
    <location>
        <begin position="1183"/>
        <end position="1195"/>
    </location>
</feature>
<feature type="compositionally biased region" description="Polar residues" evidence="1">
    <location>
        <begin position="747"/>
        <end position="759"/>
    </location>
</feature>
<feature type="region of interest" description="Disordered" evidence="1">
    <location>
        <begin position="600"/>
        <end position="681"/>
    </location>
</feature>
<feature type="compositionally biased region" description="Low complexity" evidence="1">
    <location>
        <begin position="1127"/>
        <end position="1144"/>
    </location>
</feature>
<feature type="region of interest" description="Disordered" evidence="1">
    <location>
        <begin position="1473"/>
        <end position="1505"/>
    </location>
</feature>
<feature type="compositionally biased region" description="Basic and acidic residues" evidence="1">
    <location>
        <begin position="651"/>
        <end position="677"/>
    </location>
</feature>
<feature type="region of interest" description="Disordered" evidence="1">
    <location>
        <begin position="1203"/>
        <end position="1274"/>
    </location>
</feature>
<accession>A0A0G4F889</accession>
<feature type="region of interest" description="Disordered" evidence="1">
    <location>
        <begin position="1103"/>
        <end position="1145"/>
    </location>
</feature>
<feature type="region of interest" description="Disordered" evidence="1">
    <location>
        <begin position="991"/>
        <end position="1011"/>
    </location>
</feature>
<feature type="region of interest" description="Disordered" evidence="1">
    <location>
        <begin position="1399"/>
        <end position="1457"/>
    </location>
</feature>
<reference evidence="2" key="1">
    <citation type="submission" date="2014-11" db="EMBL/GenBank/DDBJ databases">
        <authorList>
            <person name="Otto D Thomas"/>
            <person name="Naeem Raeece"/>
        </authorList>
    </citation>
    <scope>NUCLEOTIDE SEQUENCE</scope>
</reference>
<feature type="region of interest" description="Disordered" evidence="1">
    <location>
        <begin position="115"/>
        <end position="138"/>
    </location>
</feature>
<feature type="compositionally biased region" description="Basic and acidic residues" evidence="1">
    <location>
        <begin position="622"/>
        <end position="636"/>
    </location>
</feature>
<dbReference type="EMBL" id="CDMZ01000187">
    <property type="protein sequence ID" value="CEM08742.1"/>
    <property type="molecule type" value="Genomic_DNA"/>
</dbReference>
<feature type="compositionally biased region" description="Low complexity" evidence="1">
    <location>
        <begin position="1399"/>
        <end position="1420"/>
    </location>
</feature>
<name>A0A0G4F889_9ALVE</name>
<feature type="compositionally biased region" description="Basic and acidic residues" evidence="1">
    <location>
        <begin position="115"/>
        <end position="134"/>
    </location>
</feature>